<organism evidence="1 2">
    <name type="scientific">Drosophila lebanonensis</name>
    <name type="common">Fruit fly</name>
    <name type="synonym">Scaptodrosophila lebanonensis</name>
    <dbReference type="NCBI Taxonomy" id="7225"/>
    <lineage>
        <taxon>Eukaryota</taxon>
        <taxon>Metazoa</taxon>
        <taxon>Ecdysozoa</taxon>
        <taxon>Arthropoda</taxon>
        <taxon>Hexapoda</taxon>
        <taxon>Insecta</taxon>
        <taxon>Pterygota</taxon>
        <taxon>Neoptera</taxon>
        <taxon>Endopterygota</taxon>
        <taxon>Diptera</taxon>
        <taxon>Brachycera</taxon>
        <taxon>Muscomorpha</taxon>
        <taxon>Ephydroidea</taxon>
        <taxon>Drosophilidae</taxon>
        <taxon>Scaptodrosophila</taxon>
    </lineage>
</organism>
<dbReference type="AlphaFoldDB" id="A0A6J2U1B6"/>
<dbReference type="OrthoDB" id="10037534at2759"/>
<reference evidence="2" key="1">
    <citation type="submission" date="2025-08" db="UniProtKB">
        <authorList>
            <consortium name="RefSeq"/>
        </authorList>
    </citation>
    <scope>IDENTIFICATION</scope>
    <source>
        <strain evidence="2">11010-0011.00</strain>
        <tissue evidence="2">Whole body</tissue>
    </source>
</reference>
<keyword evidence="1" id="KW-1185">Reference proteome</keyword>
<sequence>MLDVVETKIKECKETEIKTPSGNAYWKYRGLRFSTSEGVLCWKENETLLFRECNTHSGRWLPESVTCKTRDEPNTFCPNDLLEIMMRNDNPVCLKISPHPHQYDDAYCHGSNVIIPLDLSVPDSDLSIAVTKFLSSKGINRFWLPLKRNDTLPLYKVRLPGTRWSEIFEGSIEIADLRSNKNCLSTIVVHNQKNNSHQNRHTQFINEVTHCNELIHSVCIFRKKLLSRTGCKENFGALSYRPAECYGLEWNHKSRSRSINALNVNNFFEKRNVLQLIFRDLISKSRRNEFFEVESFADEADKVYVVLMNRKEEFKILHKNNDNEFPLISEEIVPITNNLVTMILKFNVELQQLVLIVYNSRFIWRIEEDDENEGVAIFQDAESQEPSEMLTGAFKHEYYRFLQANHTYEDFVNDPHLQMGTFIPDKLLNRLNEISEMLNVTQKRSPVIIIKIYSSDRLFQELSTKKQIVSGRIVSISIPGFNTELPDIVPIALHVSPDEAKNKNDSIELCHYWNFRNWVTDAT</sequence>
<proteinExistence type="predicted"/>
<evidence type="ECO:0000313" key="1">
    <source>
        <dbReference type="Proteomes" id="UP000504634"/>
    </source>
</evidence>
<evidence type="ECO:0000313" key="2">
    <source>
        <dbReference type="RefSeq" id="XP_030382476.1"/>
    </source>
</evidence>
<dbReference type="GeneID" id="115629990"/>
<accession>A0A6J2U1B6</accession>
<dbReference type="InterPro" id="IPR046338">
    <property type="entry name" value="GAIN_dom_sf"/>
</dbReference>
<dbReference type="Proteomes" id="UP000504634">
    <property type="component" value="Unplaced"/>
</dbReference>
<protein>
    <submittedName>
        <fullName evidence="2">Uncharacterized protein LOC115629990</fullName>
    </submittedName>
</protein>
<name>A0A6J2U1B6_DROLE</name>
<dbReference type="Gene3D" id="2.60.220.50">
    <property type="match status" value="1"/>
</dbReference>
<dbReference type="RefSeq" id="XP_030382476.1">
    <property type="nucleotide sequence ID" value="XM_030526616.1"/>
</dbReference>
<gene>
    <name evidence="2" type="primary">LOC115629990</name>
</gene>